<feature type="compositionally biased region" description="Polar residues" evidence="1">
    <location>
        <begin position="67"/>
        <end position="76"/>
    </location>
</feature>
<comment type="caution">
    <text evidence="2">The sequence shown here is derived from an EMBL/GenBank/DDBJ whole genome shotgun (WGS) entry which is preliminary data.</text>
</comment>
<name>A0A9P6UDM8_9FUNG</name>
<protein>
    <submittedName>
        <fullName evidence="2">Uncharacterized protein</fullName>
    </submittedName>
</protein>
<reference evidence="2" key="1">
    <citation type="journal article" date="2020" name="Fungal Divers.">
        <title>Resolving the Mortierellaceae phylogeny through synthesis of multi-gene phylogenetics and phylogenomics.</title>
        <authorList>
            <person name="Vandepol N."/>
            <person name="Liber J."/>
            <person name="Desiro A."/>
            <person name="Na H."/>
            <person name="Kennedy M."/>
            <person name="Barry K."/>
            <person name="Grigoriev I.V."/>
            <person name="Miller A.N."/>
            <person name="O'Donnell K."/>
            <person name="Stajich J.E."/>
            <person name="Bonito G."/>
        </authorList>
    </citation>
    <scope>NUCLEOTIDE SEQUENCE</scope>
    <source>
        <strain evidence="2">NVP60</strain>
    </source>
</reference>
<evidence type="ECO:0000256" key="1">
    <source>
        <dbReference type="SAM" id="MobiDB-lite"/>
    </source>
</evidence>
<organism evidence="2 3">
    <name type="scientific">Linnemannia gamsii</name>
    <dbReference type="NCBI Taxonomy" id="64522"/>
    <lineage>
        <taxon>Eukaryota</taxon>
        <taxon>Fungi</taxon>
        <taxon>Fungi incertae sedis</taxon>
        <taxon>Mucoromycota</taxon>
        <taxon>Mortierellomycotina</taxon>
        <taxon>Mortierellomycetes</taxon>
        <taxon>Mortierellales</taxon>
        <taxon>Mortierellaceae</taxon>
        <taxon>Linnemannia</taxon>
    </lineage>
</organism>
<feature type="non-terminal residue" evidence="2">
    <location>
        <position position="102"/>
    </location>
</feature>
<feature type="region of interest" description="Disordered" evidence="1">
    <location>
        <begin position="49"/>
        <end position="89"/>
    </location>
</feature>
<evidence type="ECO:0000313" key="2">
    <source>
        <dbReference type="EMBL" id="KAG0273363.1"/>
    </source>
</evidence>
<dbReference type="EMBL" id="JAAAIN010005697">
    <property type="protein sequence ID" value="KAG0273363.1"/>
    <property type="molecule type" value="Genomic_DNA"/>
</dbReference>
<dbReference type="Proteomes" id="UP000823405">
    <property type="component" value="Unassembled WGS sequence"/>
</dbReference>
<gene>
    <name evidence="2" type="ORF">BGZ97_010721</name>
</gene>
<accession>A0A9P6UDM8</accession>
<dbReference type="AlphaFoldDB" id="A0A9P6UDM8"/>
<sequence length="102" mass="11168">MRTTGIVRSGNAAAQRLLGSASLVKKAQCPSGMAASTVARRGFAHVHDHNCNHDHTHHHHHEPKKQSPFSLGGNSRLSKKKATKAIMPRPTKAIEYCENLVR</sequence>
<evidence type="ECO:0000313" key="3">
    <source>
        <dbReference type="Proteomes" id="UP000823405"/>
    </source>
</evidence>
<keyword evidence="3" id="KW-1185">Reference proteome</keyword>
<proteinExistence type="predicted"/>